<dbReference type="Proteomes" id="UP000324222">
    <property type="component" value="Unassembled WGS sequence"/>
</dbReference>
<evidence type="ECO:0000313" key="2">
    <source>
        <dbReference type="EMBL" id="MPC92634.1"/>
    </source>
</evidence>
<reference evidence="2 3" key="1">
    <citation type="submission" date="2019-05" db="EMBL/GenBank/DDBJ databases">
        <title>Another draft genome of Portunus trituberculatus and its Hox gene families provides insights of decapod evolution.</title>
        <authorList>
            <person name="Jeong J.-H."/>
            <person name="Song I."/>
            <person name="Kim S."/>
            <person name="Choi T."/>
            <person name="Kim D."/>
            <person name="Ryu S."/>
            <person name="Kim W."/>
        </authorList>
    </citation>
    <scope>NUCLEOTIDE SEQUENCE [LARGE SCALE GENOMIC DNA]</scope>
    <source>
        <tissue evidence="2">Muscle</tissue>
    </source>
</reference>
<sequence>MSSLLAMSTRECCSIKVIYWCYQKLTTQSFPSLSECTDQPYTTRSNPAVKRLQRAPSESSPQATLHTIRR</sequence>
<proteinExistence type="predicted"/>
<evidence type="ECO:0000313" key="3">
    <source>
        <dbReference type="Proteomes" id="UP000324222"/>
    </source>
</evidence>
<protein>
    <submittedName>
        <fullName evidence="2">Uncharacterized protein</fullName>
    </submittedName>
</protein>
<dbReference type="AlphaFoldDB" id="A0A5B7JK63"/>
<comment type="caution">
    <text evidence="2">The sequence shown here is derived from an EMBL/GenBank/DDBJ whole genome shotgun (WGS) entry which is preliminary data.</text>
</comment>
<feature type="compositionally biased region" description="Polar residues" evidence="1">
    <location>
        <begin position="56"/>
        <end position="70"/>
    </location>
</feature>
<dbReference type="EMBL" id="VSRR010092006">
    <property type="protein sequence ID" value="MPC92634.1"/>
    <property type="molecule type" value="Genomic_DNA"/>
</dbReference>
<gene>
    <name evidence="2" type="ORF">E2C01_087735</name>
</gene>
<keyword evidence="3" id="KW-1185">Reference proteome</keyword>
<feature type="region of interest" description="Disordered" evidence="1">
    <location>
        <begin position="47"/>
        <end position="70"/>
    </location>
</feature>
<accession>A0A5B7JK63</accession>
<evidence type="ECO:0000256" key="1">
    <source>
        <dbReference type="SAM" id="MobiDB-lite"/>
    </source>
</evidence>
<name>A0A5B7JK63_PORTR</name>
<organism evidence="2 3">
    <name type="scientific">Portunus trituberculatus</name>
    <name type="common">Swimming crab</name>
    <name type="synonym">Neptunus trituberculatus</name>
    <dbReference type="NCBI Taxonomy" id="210409"/>
    <lineage>
        <taxon>Eukaryota</taxon>
        <taxon>Metazoa</taxon>
        <taxon>Ecdysozoa</taxon>
        <taxon>Arthropoda</taxon>
        <taxon>Crustacea</taxon>
        <taxon>Multicrustacea</taxon>
        <taxon>Malacostraca</taxon>
        <taxon>Eumalacostraca</taxon>
        <taxon>Eucarida</taxon>
        <taxon>Decapoda</taxon>
        <taxon>Pleocyemata</taxon>
        <taxon>Brachyura</taxon>
        <taxon>Eubrachyura</taxon>
        <taxon>Portunoidea</taxon>
        <taxon>Portunidae</taxon>
        <taxon>Portuninae</taxon>
        <taxon>Portunus</taxon>
    </lineage>
</organism>